<proteinExistence type="predicted"/>
<reference evidence="2" key="1">
    <citation type="journal article" date="2024" name="Front. Bioeng. Biotechnol.">
        <title>Genome-scale model development and genomic sequencing of the oleaginous clade Lipomyces.</title>
        <authorList>
            <person name="Czajka J.J."/>
            <person name="Han Y."/>
            <person name="Kim J."/>
            <person name="Mondo S.J."/>
            <person name="Hofstad B.A."/>
            <person name="Robles A."/>
            <person name="Haridas S."/>
            <person name="Riley R."/>
            <person name="LaButti K."/>
            <person name="Pangilinan J."/>
            <person name="Andreopoulos W."/>
            <person name="Lipzen A."/>
            <person name="Yan J."/>
            <person name="Wang M."/>
            <person name="Ng V."/>
            <person name="Grigoriev I.V."/>
            <person name="Spatafora J.W."/>
            <person name="Magnuson J.K."/>
            <person name="Baker S.E."/>
            <person name="Pomraning K.R."/>
        </authorList>
    </citation>
    <scope>NUCLEOTIDE SEQUENCE [LARGE SCALE GENOMIC DNA]</scope>
    <source>
        <strain evidence="2">CBS 10300</strain>
    </source>
</reference>
<comment type="caution">
    <text evidence="1">The sequence shown here is derived from an EMBL/GenBank/DDBJ whole genome shotgun (WGS) entry which is preliminary data.</text>
</comment>
<evidence type="ECO:0000313" key="2">
    <source>
        <dbReference type="Proteomes" id="UP001489719"/>
    </source>
</evidence>
<dbReference type="EMBL" id="MU970047">
    <property type="protein sequence ID" value="KAK9324683.1"/>
    <property type="molecule type" value="Genomic_DNA"/>
</dbReference>
<organism evidence="1 2">
    <name type="scientific">Lipomyces orientalis</name>
    <dbReference type="NCBI Taxonomy" id="1233043"/>
    <lineage>
        <taxon>Eukaryota</taxon>
        <taxon>Fungi</taxon>
        <taxon>Dikarya</taxon>
        <taxon>Ascomycota</taxon>
        <taxon>Saccharomycotina</taxon>
        <taxon>Lipomycetes</taxon>
        <taxon>Lipomycetales</taxon>
        <taxon>Lipomycetaceae</taxon>
        <taxon>Lipomyces</taxon>
    </lineage>
</organism>
<sequence length="251" mass="26968">MVSRIYLVALMGRENNPLYVRGFGPEAPSSISRDQDSTGASSHDDSCSLATTGTEVSTVRDTELRYQFLAHISLDVFAARSPQKTSDSDFGLLFVQDGMAMYGWMTNTGVKIVLGFASGEVISNEIRSIFRAIHFAYISLVCNPFYSVDERRPIHSRKFDISLRRIVDAWNGTTPVHTPAESISRASVASQQSTSNGSGSGASTVYYSNTSNNGTVEGIVMSYSGSRSASPTALPSGDSGINSTSATMVVR</sequence>
<gene>
    <name evidence="1" type="ORF">V1517DRAFT_351160</name>
</gene>
<dbReference type="Proteomes" id="UP001489719">
    <property type="component" value="Unassembled WGS sequence"/>
</dbReference>
<accession>A0ACC3TWW4</accession>
<keyword evidence="2" id="KW-1185">Reference proteome</keyword>
<evidence type="ECO:0000313" key="1">
    <source>
        <dbReference type="EMBL" id="KAK9324683.1"/>
    </source>
</evidence>
<name>A0ACC3TWW4_9ASCO</name>
<protein>
    <submittedName>
        <fullName evidence="1">Sedlin, N-terminal conserved region-domain-containing protein</fullName>
    </submittedName>
</protein>